<dbReference type="InterPro" id="IPR051907">
    <property type="entry name" value="DoxX-like_oxidoreductase"/>
</dbReference>
<feature type="transmembrane region" description="Helical" evidence="7">
    <location>
        <begin position="121"/>
        <end position="142"/>
    </location>
</feature>
<evidence type="ECO:0000256" key="5">
    <source>
        <dbReference type="ARBA" id="ARBA00022989"/>
    </source>
</evidence>
<organism evidence="8 9">
    <name type="scientific">Pelagicoccus albus</name>
    <dbReference type="NCBI Taxonomy" id="415222"/>
    <lineage>
        <taxon>Bacteria</taxon>
        <taxon>Pseudomonadati</taxon>
        <taxon>Verrucomicrobiota</taxon>
        <taxon>Opitutia</taxon>
        <taxon>Puniceicoccales</taxon>
        <taxon>Pelagicoccaceae</taxon>
        <taxon>Pelagicoccus</taxon>
    </lineage>
</organism>
<dbReference type="PANTHER" id="PTHR33452:SF1">
    <property type="entry name" value="INNER MEMBRANE PROTEIN YPHA-RELATED"/>
    <property type="match status" value="1"/>
</dbReference>
<gene>
    <name evidence="8" type="ORF">H5P27_10885</name>
</gene>
<evidence type="ECO:0000313" key="8">
    <source>
        <dbReference type="EMBL" id="MBC2606547.1"/>
    </source>
</evidence>
<keyword evidence="9" id="KW-1185">Reference proteome</keyword>
<dbReference type="InterPro" id="IPR032808">
    <property type="entry name" value="DoxX"/>
</dbReference>
<sequence>MKYTNAILATSNSVAPLVARLTLAVVMFPHGAQKLFGWFGGYGFGGTMDYFTDSLGIPAFFAFLAIIAESIGAIALFAGALSRVAAFGIGITMTVAMFMAHTGNGFFMNWYGNQAGEGMEYHLLTIGLAISLMISGGGALSVDKAILAKSEN</sequence>
<keyword evidence="4 7" id="KW-0812">Transmembrane</keyword>
<comment type="subcellular location">
    <subcellularLocation>
        <location evidence="1">Cell membrane</location>
        <topology evidence="1">Multi-pass membrane protein</topology>
    </subcellularLocation>
</comment>
<evidence type="ECO:0000256" key="4">
    <source>
        <dbReference type="ARBA" id="ARBA00022692"/>
    </source>
</evidence>
<accession>A0A7X1EA92</accession>
<protein>
    <submittedName>
        <fullName evidence="8">DoxX family protein</fullName>
    </submittedName>
</protein>
<reference evidence="8 9" key="1">
    <citation type="submission" date="2020-07" db="EMBL/GenBank/DDBJ databases">
        <authorList>
            <person name="Feng X."/>
        </authorList>
    </citation>
    <scope>NUCLEOTIDE SEQUENCE [LARGE SCALE GENOMIC DNA]</scope>
    <source>
        <strain evidence="8 9">JCM23202</strain>
    </source>
</reference>
<dbReference type="AlphaFoldDB" id="A0A7X1EA92"/>
<keyword evidence="5 7" id="KW-1133">Transmembrane helix</keyword>
<evidence type="ECO:0000256" key="6">
    <source>
        <dbReference type="ARBA" id="ARBA00023136"/>
    </source>
</evidence>
<evidence type="ECO:0000313" key="9">
    <source>
        <dbReference type="Proteomes" id="UP000526501"/>
    </source>
</evidence>
<keyword evidence="6 7" id="KW-0472">Membrane</keyword>
<keyword evidence="3" id="KW-1003">Cell membrane</keyword>
<dbReference type="EMBL" id="JACHVC010000012">
    <property type="protein sequence ID" value="MBC2606547.1"/>
    <property type="molecule type" value="Genomic_DNA"/>
</dbReference>
<feature type="transmembrane region" description="Helical" evidence="7">
    <location>
        <begin position="84"/>
        <end position="101"/>
    </location>
</feature>
<comment type="caution">
    <text evidence="8">The sequence shown here is derived from an EMBL/GenBank/DDBJ whole genome shotgun (WGS) entry which is preliminary data.</text>
</comment>
<evidence type="ECO:0000256" key="1">
    <source>
        <dbReference type="ARBA" id="ARBA00004651"/>
    </source>
</evidence>
<comment type="similarity">
    <text evidence="2">Belongs to the DoxX family.</text>
</comment>
<feature type="transmembrane region" description="Helical" evidence="7">
    <location>
        <begin position="6"/>
        <end position="28"/>
    </location>
</feature>
<feature type="transmembrane region" description="Helical" evidence="7">
    <location>
        <begin position="57"/>
        <end position="77"/>
    </location>
</feature>
<dbReference type="PANTHER" id="PTHR33452">
    <property type="entry name" value="OXIDOREDUCTASE CATD-RELATED"/>
    <property type="match status" value="1"/>
</dbReference>
<dbReference type="Pfam" id="PF07681">
    <property type="entry name" value="DoxX"/>
    <property type="match status" value="1"/>
</dbReference>
<dbReference type="GO" id="GO:0005886">
    <property type="term" value="C:plasma membrane"/>
    <property type="evidence" value="ECO:0007669"/>
    <property type="project" value="UniProtKB-SubCell"/>
</dbReference>
<evidence type="ECO:0000256" key="3">
    <source>
        <dbReference type="ARBA" id="ARBA00022475"/>
    </source>
</evidence>
<evidence type="ECO:0000256" key="2">
    <source>
        <dbReference type="ARBA" id="ARBA00006679"/>
    </source>
</evidence>
<proteinExistence type="inferred from homology"/>
<dbReference type="Proteomes" id="UP000526501">
    <property type="component" value="Unassembled WGS sequence"/>
</dbReference>
<name>A0A7X1EA92_9BACT</name>
<evidence type="ECO:0000256" key="7">
    <source>
        <dbReference type="SAM" id="Phobius"/>
    </source>
</evidence>
<dbReference type="RefSeq" id="WP_185660417.1">
    <property type="nucleotide sequence ID" value="NZ_CAWPOO010000012.1"/>
</dbReference>